<dbReference type="InterPro" id="IPR000086">
    <property type="entry name" value="NUDIX_hydrolase_dom"/>
</dbReference>
<comment type="subunit">
    <text evidence="11">Homodimer. Interacts with PCNA; interaction is disrupted in response to UV irradiation.</text>
</comment>
<dbReference type="GO" id="GO:0006203">
    <property type="term" value="P:dGTP catabolic process"/>
    <property type="evidence" value="ECO:0007669"/>
    <property type="project" value="TreeGrafter"/>
</dbReference>
<keyword evidence="7" id="KW-0464">Manganese</keyword>
<comment type="function">
    <text evidence="10">May catalyze the hydrolysis of nucleoside triphosphates including dGTP, dTTP, dCTP, their oxidized forms like 8-oxo-dGTP and the prodrug thiopurine derivatives 6-thio-dGTP and 6-thio-GTP. Could also catalyze the hydrolysis of some nucleoside diphosphate derivatives. Hydrolyzes oxidized nucleosides triphosphates like 8-oxo-dGTP in vitro, but the specificity and efficiency towards these substrates are low. Therefore, the potential in vivo sanitizing role of this enzyme, that would consist in removing oxidatively damaged forms of nucleosides to prevent their incorporation into DNA, is unclear. Through the hydrolysis of thioguanosine triphosphates may participate in the catabolism of thiopurine drugs. May also have a role in DNA synthesis and cell cycle progression by stabilizing PCNA. Exhibits decapping activity towards dpCoA-capped RNAs in vitro.</text>
</comment>
<evidence type="ECO:0000256" key="11">
    <source>
        <dbReference type="ARBA" id="ARBA00062087"/>
    </source>
</evidence>
<evidence type="ECO:0000256" key="5">
    <source>
        <dbReference type="ARBA" id="ARBA00022801"/>
    </source>
</evidence>
<evidence type="ECO:0000256" key="13">
    <source>
        <dbReference type="ARBA" id="ARBA00076736"/>
    </source>
</evidence>
<evidence type="ECO:0000313" key="18">
    <source>
        <dbReference type="EMBL" id="JAP85727.1"/>
    </source>
</evidence>
<dbReference type="Pfam" id="PF00293">
    <property type="entry name" value="NUDIX"/>
    <property type="match status" value="1"/>
</dbReference>
<evidence type="ECO:0000256" key="4">
    <source>
        <dbReference type="ARBA" id="ARBA00022723"/>
    </source>
</evidence>
<keyword evidence="5 16" id="KW-0378">Hydrolase</keyword>
<keyword evidence="6" id="KW-0460">Magnesium</keyword>
<dbReference type="GO" id="GO:0005829">
    <property type="term" value="C:cytosol"/>
    <property type="evidence" value="ECO:0007669"/>
    <property type="project" value="TreeGrafter"/>
</dbReference>
<dbReference type="PRINTS" id="PR00502">
    <property type="entry name" value="NUDIXFAMILY"/>
</dbReference>
<feature type="domain" description="Nudix hydrolase" evidence="17">
    <location>
        <begin position="111"/>
        <end position="247"/>
    </location>
</feature>
<evidence type="ECO:0000256" key="7">
    <source>
        <dbReference type="ARBA" id="ARBA00023211"/>
    </source>
</evidence>
<evidence type="ECO:0000256" key="10">
    <source>
        <dbReference type="ARBA" id="ARBA00055812"/>
    </source>
</evidence>
<dbReference type="PANTHER" id="PTHR16099:SF5">
    <property type="entry name" value="NUCLEOTIDE TRIPHOSPHATE DIPHOSPHATASE NUDT15"/>
    <property type="match status" value="1"/>
</dbReference>
<dbReference type="CDD" id="cd04678">
    <property type="entry name" value="NUDIX_MTH2_Nudt15"/>
    <property type="match status" value="1"/>
</dbReference>
<comment type="catalytic activity">
    <reaction evidence="8">
        <text>a 2'-deoxyribonucleoside 5'-triphosphate + H2O = a 2'-deoxyribonucleoside 5'-phosphate + diphosphate + H(+)</text>
        <dbReference type="Rhea" id="RHEA:44644"/>
        <dbReference type="ChEBI" id="CHEBI:15377"/>
        <dbReference type="ChEBI" id="CHEBI:15378"/>
        <dbReference type="ChEBI" id="CHEBI:33019"/>
        <dbReference type="ChEBI" id="CHEBI:61560"/>
        <dbReference type="ChEBI" id="CHEBI:65317"/>
        <dbReference type="EC" id="3.6.1.9"/>
    </reaction>
</comment>
<dbReference type="EMBL" id="GEDV01002830">
    <property type="protein sequence ID" value="JAP85727.1"/>
    <property type="molecule type" value="Transcribed_RNA"/>
</dbReference>
<name>A0A131Z354_RHIAP</name>
<evidence type="ECO:0000256" key="8">
    <source>
        <dbReference type="ARBA" id="ARBA00036546"/>
    </source>
</evidence>
<comment type="cofactor">
    <cofactor evidence="1">
        <name>Mn(2+)</name>
        <dbReference type="ChEBI" id="CHEBI:29035"/>
    </cofactor>
</comment>
<protein>
    <recommendedName>
        <fullName evidence="12">Nucleotide triphosphate diphosphatase NUDT15</fullName>
    </recommendedName>
    <alternativeName>
        <fullName evidence="13">MutT homolog 2</fullName>
    </alternativeName>
    <alternativeName>
        <fullName evidence="15">Nucleoside diphosphate-linked moiety X motif 15</fullName>
    </alternativeName>
    <alternativeName>
        <fullName evidence="14">Nucleoside diphosphate-linked to another moiety X hydrolase 15</fullName>
    </alternativeName>
</protein>
<dbReference type="GO" id="GO:0035539">
    <property type="term" value="F:8-oxo-7,8-dihydrodeoxyguanosine triphosphate pyrophosphatase activity"/>
    <property type="evidence" value="ECO:0007669"/>
    <property type="project" value="TreeGrafter"/>
</dbReference>
<dbReference type="InterPro" id="IPR015797">
    <property type="entry name" value="NUDIX_hydrolase-like_dom_sf"/>
</dbReference>
<evidence type="ECO:0000256" key="12">
    <source>
        <dbReference type="ARBA" id="ARBA00070687"/>
    </source>
</evidence>
<evidence type="ECO:0000256" key="2">
    <source>
        <dbReference type="ARBA" id="ARBA00001946"/>
    </source>
</evidence>
<dbReference type="GO" id="GO:0046872">
    <property type="term" value="F:metal ion binding"/>
    <property type="evidence" value="ECO:0007669"/>
    <property type="project" value="UniProtKB-KW"/>
</dbReference>
<dbReference type="GO" id="GO:0008413">
    <property type="term" value="F:8-oxo-7,8-dihydroguanosine triphosphate pyrophosphatase activity"/>
    <property type="evidence" value="ECO:0007669"/>
    <property type="project" value="UniProtKB-ARBA"/>
</dbReference>
<accession>A0A131Z354</accession>
<keyword evidence="4" id="KW-0479">Metal-binding</keyword>
<dbReference type="SUPFAM" id="SSF55811">
    <property type="entry name" value="Nudix"/>
    <property type="match status" value="1"/>
</dbReference>
<reference evidence="18" key="1">
    <citation type="journal article" date="2016" name="Ticks Tick Borne Dis.">
        <title>De novo assembly and annotation of the salivary gland transcriptome of Rhipicephalus appendiculatus male and female ticks during blood feeding.</title>
        <authorList>
            <person name="de Castro M.H."/>
            <person name="de Klerk D."/>
            <person name="Pienaar R."/>
            <person name="Latif A.A."/>
            <person name="Rees D.J."/>
            <person name="Mans B.J."/>
        </authorList>
    </citation>
    <scope>NUCLEOTIDE SEQUENCE</scope>
    <source>
        <tissue evidence="18">Salivary glands</tissue>
    </source>
</reference>
<sequence length="251" mass="28810">MEEGQQELGDDNAAGAADSTPLQKYMQLCNDLKTKLKTNQSQLEILEELRQVTLESMTKQAKALPLDSLVQYTRSLVNLLQTKHSLSFEGNSEEILQELWKRIESAKVPKTKRPGIGVAVFVLSEKHPESILLGRRKNTMGHGLYQVPGGHLEFGESWEQAAYREVLEETGLHVHNVSLCSIVDTIEPEQDYHYMTVFMRGYVDETRGSEPRNMEPNKCEGWLWWKWSAIPTPDLLFWCLRDFKTKNLNPF</sequence>
<comment type="catalytic activity">
    <reaction evidence="9">
        <text>a ribonucleoside 5'-triphosphate + H2O = a ribonucleoside 5'-phosphate + diphosphate + H(+)</text>
        <dbReference type="Rhea" id="RHEA:23996"/>
        <dbReference type="ChEBI" id="CHEBI:15377"/>
        <dbReference type="ChEBI" id="CHEBI:15378"/>
        <dbReference type="ChEBI" id="CHEBI:33019"/>
        <dbReference type="ChEBI" id="CHEBI:58043"/>
        <dbReference type="ChEBI" id="CHEBI:61557"/>
        <dbReference type="EC" id="3.6.1.9"/>
    </reaction>
</comment>
<dbReference type="Gene3D" id="3.90.79.10">
    <property type="entry name" value="Nucleoside Triphosphate Pyrophosphohydrolase"/>
    <property type="match status" value="1"/>
</dbReference>
<organism evidence="18">
    <name type="scientific">Rhipicephalus appendiculatus</name>
    <name type="common">Brown ear tick</name>
    <dbReference type="NCBI Taxonomy" id="34631"/>
    <lineage>
        <taxon>Eukaryota</taxon>
        <taxon>Metazoa</taxon>
        <taxon>Ecdysozoa</taxon>
        <taxon>Arthropoda</taxon>
        <taxon>Chelicerata</taxon>
        <taxon>Arachnida</taxon>
        <taxon>Acari</taxon>
        <taxon>Parasitiformes</taxon>
        <taxon>Ixodida</taxon>
        <taxon>Ixodoidea</taxon>
        <taxon>Ixodidae</taxon>
        <taxon>Rhipicephalinae</taxon>
        <taxon>Rhipicephalus</taxon>
        <taxon>Rhipicephalus</taxon>
    </lineage>
</organism>
<evidence type="ECO:0000256" key="3">
    <source>
        <dbReference type="ARBA" id="ARBA00005582"/>
    </source>
</evidence>
<evidence type="ECO:0000256" key="14">
    <source>
        <dbReference type="ARBA" id="ARBA00077398"/>
    </source>
</evidence>
<comment type="cofactor">
    <cofactor evidence="2">
        <name>Mg(2+)</name>
        <dbReference type="ChEBI" id="CHEBI:18420"/>
    </cofactor>
</comment>
<evidence type="ECO:0000256" key="1">
    <source>
        <dbReference type="ARBA" id="ARBA00001936"/>
    </source>
</evidence>
<evidence type="ECO:0000256" key="9">
    <source>
        <dbReference type="ARBA" id="ARBA00036800"/>
    </source>
</evidence>
<dbReference type="PROSITE" id="PS00893">
    <property type="entry name" value="NUDIX_BOX"/>
    <property type="match status" value="1"/>
</dbReference>
<dbReference type="PANTHER" id="PTHR16099">
    <property type="entry name" value="8-OXO-DGTP DIPHOSPHATES NUDT15"/>
    <property type="match status" value="1"/>
</dbReference>
<proteinExistence type="inferred from homology"/>
<dbReference type="FunFam" id="3.90.79.10:FF:000034">
    <property type="entry name" value="Nucleotide triphosphate diphosphatase NUDT15"/>
    <property type="match status" value="1"/>
</dbReference>
<dbReference type="GO" id="GO:0006950">
    <property type="term" value="P:response to stress"/>
    <property type="evidence" value="ECO:0007669"/>
    <property type="project" value="UniProtKB-ARBA"/>
</dbReference>
<evidence type="ECO:0000256" key="15">
    <source>
        <dbReference type="ARBA" id="ARBA00080476"/>
    </source>
</evidence>
<dbReference type="PROSITE" id="PS51462">
    <property type="entry name" value="NUDIX"/>
    <property type="match status" value="1"/>
</dbReference>
<comment type="similarity">
    <text evidence="3 16">Belongs to the Nudix hydrolase family.</text>
</comment>
<evidence type="ECO:0000256" key="16">
    <source>
        <dbReference type="RuleBase" id="RU003476"/>
    </source>
</evidence>
<evidence type="ECO:0000259" key="17">
    <source>
        <dbReference type="PROSITE" id="PS51462"/>
    </source>
</evidence>
<evidence type="ECO:0000256" key="6">
    <source>
        <dbReference type="ARBA" id="ARBA00022842"/>
    </source>
</evidence>
<dbReference type="InterPro" id="IPR020476">
    <property type="entry name" value="Nudix_hydrolase"/>
</dbReference>
<dbReference type="AlphaFoldDB" id="A0A131Z354"/>
<dbReference type="InterPro" id="IPR020084">
    <property type="entry name" value="NUDIX_hydrolase_CS"/>
</dbReference>